<dbReference type="GO" id="GO:0006412">
    <property type="term" value="P:translation"/>
    <property type="evidence" value="ECO:0007669"/>
    <property type="project" value="InterPro"/>
</dbReference>
<reference evidence="8" key="1">
    <citation type="journal article" date="2020" name="Nat. Commun.">
        <title>Large-scale genome sequencing of mycorrhizal fungi provides insights into the early evolution of symbiotic traits.</title>
        <authorList>
            <person name="Miyauchi S."/>
            <person name="Kiss E."/>
            <person name="Kuo A."/>
            <person name="Drula E."/>
            <person name="Kohler A."/>
            <person name="Sanchez-Garcia M."/>
            <person name="Morin E."/>
            <person name="Andreopoulos B."/>
            <person name="Barry K.W."/>
            <person name="Bonito G."/>
            <person name="Buee M."/>
            <person name="Carver A."/>
            <person name="Chen C."/>
            <person name="Cichocki N."/>
            <person name="Clum A."/>
            <person name="Culley D."/>
            <person name="Crous P.W."/>
            <person name="Fauchery L."/>
            <person name="Girlanda M."/>
            <person name="Hayes R.D."/>
            <person name="Keri Z."/>
            <person name="LaButti K."/>
            <person name="Lipzen A."/>
            <person name="Lombard V."/>
            <person name="Magnuson J."/>
            <person name="Maillard F."/>
            <person name="Murat C."/>
            <person name="Nolan M."/>
            <person name="Ohm R.A."/>
            <person name="Pangilinan J."/>
            <person name="Pereira M.F."/>
            <person name="Perotto S."/>
            <person name="Peter M."/>
            <person name="Pfister S."/>
            <person name="Riley R."/>
            <person name="Sitrit Y."/>
            <person name="Stielow J.B."/>
            <person name="Szollosi G."/>
            <person name="Zifcakova L."/>
            <person name="Stursova M."/>
            <person name="Spatafora J.W."/>
            <person name="Tedersoo L."/>
            <person name="Vaario L.M."/>
            <person name="Yamada A."/>
            <person name="Yan M."/>
            <person name="Wang P."/>
            <person name="Xu J."/>
            <person name="Bruns T."/>
            <person name="Baldrian P."/>
            <person name="Vilgalys R."/>
            <person name="Dunand C."/>
            <person name="Henrissat B."/>
            <person name="Grigoriev I.V."/>
            <person name="Hibbett D."/>
            <person name="Nagy L.G."/>
            <person name="Martin F.M."/>
        </authorList>
    </citation>
    <scope>NUCLEOTIDE SEQUENCE</scope>
    <source>
        <strain evidence="8">UP504</strain>
    </source>
</reference>
<evidence type="ECO:0000256" key="6">
    <source>
        <dbReference type="ARBA" id="ARBA00035275"/>
    </source>
</evidence>
<name>A0A9P6B543_9AGAM</name>
<keyword evidence="9" id="KW-1185">Reference proteome</keyword>
<accession>A0A9P6B543</accession>
<dbReference type="GO" id="GO:1990904">
    <property type="term" value="C:ribonucleoprotein complex"/>
    <property type="evidence" value="ECO:0007669"/>
    <property type="project" value="UniProtKB-KW"/>
</dbReference>
<dbReference type="GO" id="GO:0003735">
    <property type="term" value="F:structural constituent of ribosome"/>
    <property type="evidence" value="ECO:0007669"/>
    <property type="project" value="InterPro"/>
</dbReference>
<evidence type="ECO:0000313" key="9">
    <source>
        <dbReference type="Proteomes" id="UP000886523"/>
    </source>
</evidence>
<dbReference type="Pfam" id="PF00471">
    <property type="entry name" value="Ribosomal_L33"/>
    <property type="match status" value="1"/>
</dbReference>
<dbReference type="GO" id="GO:0005739">
    <property type="term" value="C:mitochondrion"/>
    <property type="evidence" value="ECO:0007669"/>
    <property type="project" value="UniProtKB-SubCell"/>
</dbReference>
<dbReference type="PANTHER" id="PTHR47037">
    <property type="entry name" value="39S RIBOSOMAL PROTEIN L33, MITOCHONDRIAL"/>
    <property type="match status" value="1"/>
</dbReference>
<evidence type="ECO:0000256" key="4">
    <source>
        <dbReference type="ARBA" id="ARBA00023128"/>
    </source>
</evidence>
<dbReference type="SUPFAM" id="SSF57829">
    <property type="entry name" value="Zn-binding ribosomal proteins"/>
    <property type="match status" value="1"/>
</dbReference>
<dbReference type="InterPro" id="IPR052008">
    <property type="entry name" value="Mitoribosomal_protein_bL33"/>
</dbReference>
<proteinExistence type="inferred from homology"/>
<dbReference type="InterPro" id="IPR011332">
    <property type="entry name" value="Ribosomal_zn-bd"/>
</dbReference>
<dbReference type="OrthoDB" id="275534at2759"/>
<sequence>MSEGIKRVLDDTDAQRDISAKTWGSARSRRHWPKGVPPKMAGKSKARMILVKLVSTARTGYFYTAMKNRSYPTFSRRKYDPIVKRHVLFLEQKMK</sequence>
<dbReference type="Proteomes" id="UP000886523">
    <property type="component" value="Unassembled WGS sequence"/>
</dbReference>
<feature type="region of interest" description="Disordered" evidence="7">
    <location>
        <begin position="19"/>
        <end position="40"/>
    </location>
</feature>
<keyword evidence="5" id="KW-0687">Ribonucleoprotein</keyword>
<comment type="subcellular location">
    <subcellularLocation>
        <location evidence="1">Mitochondrion</location>
    </subcellularLocation>
</comment>
<protein>
    <recommendedName>
        <fullName evidence="6">Large ribosomal subunit protein bL33m</fullName>
    </recommendedName>
</protein>
<evidence type="ECO:0000256" key="5">
    <source>
        <dbReference type="ARBA" id="ARBA00023274"/>
    </source>
</evidence>
<dbReference type="PANTHER" id="PTHR47037:SF1">
    <property type="entry name" value="LARGE RIBOSOMAL SUBUNIT PROTEIN BL33M"/>
    <property type="match status" value="1"/>
</dbReference>
<keyword evidence="4" id="KW-0496">Mitochondrion</keyword>
<organism evidence="8 9">
    <name type="scientific">Hydnum rufescens UP504</name>
    <dbReference type="NCBI Taxonomy" id="1448309"/>
    <lineage>
        <taxon>Eukaryota</taxon>
        <taxon>Fungi</taxon>
        <taxon>Dikarya</taxon>
        <taxon>Basidiomycota</taxon>
        <taxon>Agaricomycotina</taxon>
        <taxon>Agaricomycetes</taxon>
        <taxon>Cantharellales</taxon>
        <taxon>Hydnaceae</taxon>
        <taxon>Hydnum</taxon>
    </lineage>
</organism>
<dbReference type="GO" id="GO:0005840">
    <property type="term" value="C:ribosome"/>
    <property type="evidence" value="ECO:0007669"/>
    <property type="project" value="UniProtKB-KW"/>
</dbReference>
<evidence type="ECO:0000256" key="1">
    <source>
        <dbReference type="ARBA" id="ARBA00004173"/>
    </source>
</evidence>
<comment type="similarity">
    <text evidence="2">Belongs to the bacterial ribosomal protein bL33 family.</text>
</comment>
<dbReference type="EMBL" id="MU128939">
    <property type="protein sequence ID" value="KAF9516481.1"/>
    <property type="molecule type" value="Genomic_DNA"/>
</dbReference>
<evidence type="ECO:0000256" key="2">
    <source>
        <dbReference type="ARBA" id="ARBA00007596"/>
    </source>
</evidence>
<dbReference type="NCBIfam" id="TIGR01023">
    <property type="entry name" value="rpmG_bact"/>
    <property type="match status" value="1"/>
</dbReference>
<gene>
    <name evidence="8" type="ORF">BS47DRAFT_664816</name>
</gene>
<evidence type="ECO:0000313" key="8">
    <source>
        <dbReference type="EMBL" id="KAF9516481.1"/>
    </source>
</evidence>
<dbReference type="InterPro" id="IPR001705">
    <property type="entry name" value="Ribosomal_bL33"/>
</dbReference>
<dbReference type="AlphaFoldDB" id="A0A9P6B543"/>
<comment type="caution">
    <text evidence="8">The sequence shown here is derived from an EMBL/GenBank/DDBJ whole genome shotgun (WGS) entry which is preliminary data.</text>
</comment>
<evidence type="ECO:0000256" key="7">
    <source>
        <dbReference type="SAM" id="MobiDB-lite"/>
    </source>
</evidence>
<keyword evidence="3" id="KW-0689">Ribosomal protein</keyword>
<dbReference type="Gene3D" id="2.20.28.120">
    <property type="entry name" value="Ribosomal protein L33"/>
    <property type="match status" value="1"/>
</dbReference>
<dbReference type="InterPro" id="IPR038584">
    <property type="entry name" value="Ribosomal_bL33_sf"/>
</dbReference>
<evidence type="ECO:0000256" key="3">
    <source>
        <dbReference type="ARBA" id="ARBA00022980"/>
    </source>
</evidence>